<proteinExistence type="predicted"/>
<reference evidence="1 2" key="1">
    <citation type="submission" date="2020-02" db="EMBL/GenBank/DDBJ databases">
        <authorList>
            <person name="Ferguson B K."/>
        </authorList>
    </citation>
    <scope>NUCLEOTIDE SEQUENCE [LARGE SCALE GENOMIC DNA]</scope>
</reference>
<protein>
    <submittedName>
        <fullName evidence="1">Uncharacterized protein</fullName>
    </submittedName>
</protein>
<keyword evidence="2" id="KW-1185">Reference proteome</keyword>
<name>A0A6H5GMR9_9HEMI</name>
<dbReference type="EMBL" id="CADCXU010014910">
    <property type="protein sequence ID" value="CAB0004385.1"/>
    <property type="molecule type" value="Genomic_DNA"/>
</dbReference>
<dbReference type="Proteomes" id="UP000479000">
    <property type="component" value="Unassembled WGS sequence"/>
</dbReference>
<accession>A0A6H5GMR9</accession>
<evidence type="ECO:0000313" key="2">
    <source>
        <dbReference type="Proteomes" id="UP000479000"/>
    </source>
</evidence>
<dbReference type="AlphaFoldDB" id="A0A6H5GMR9"/>
<sequence length="168" mass="19088">MTCAIRFSFPTGTDSEYSAVFHRAAPSRDFPLEGLKAGEEMKGEKGAKEKKKGTWYPESQLAFPKKLLRRCIRRRKSKSRRFYPIRKNRAGAVAWMRKRNVHQRILEVFCCGGGSLSDDQSLQADAITRFQADLDGKIRQRISKGMKDNGAFLTEDPIRAKRHEGPGP</sequence>
<gene>
    <name evidence="1" type="ORF">NTEN_LOCUS9862</name>
</gene>
<organism evidence="1 2">
    <name type="scientific">Nesidiocoris tenuis</name>
    <dbReference type="NCBI Taxonomy" id="355587"/>
    <lineage>
        <taxon>Eukaryota</taxon>
        <taxon>Metazoa</taxon>
        <taxon>Ecdysozoa</taxon>
        <taxon>Arthropoda</taxon>
        <taxon>Hexapoda</taxon>
        <taxon>Insecta</taxon>
        <taxon>Pterygota</taxon>
        <taxon>Neoptera</taxon>
        <taxon>Paraneoptera</taxon>
        <taxon>Hemiptera</taxon>
        <taxon>Heteroptera</taxon>
        <taxon>Panheteroptera</taxon>
        <taxon>Cimicomorpha</taxon>
        <taxon>Miridae</taxon>
        <taxon>Dicyphina</taxon>
        <taxon>Nesidiocoris</taxon>
    </lineage>
</organism>
<evidence type="ECO:0000313" key="1">
    <source>
        <dbReference type="EMBL" id="CAB0004385.1"/>
    </source>
</evidence>